<dbReference type="Pfam" id="PF07228">
    <property type="entry name" value="SpoIIE"/>
    <property type="match status" value="1"/>
</dbReference>
<dbReference type="GO" id="GO:0000155">
    <property type="term" value="F:phosphorelay sensor kinase activity"/>
    <property type="evidence" value="ECO:0007669"/>
    <property type="project" value="TreeGrafter"/>
</dbReference>
<keyword evidence="3" id="KW-0472">Membrane</keyword>
<feature type="coiled-coil region" evidence="2">
    <location>
        <begin position="774"/>
        <end position="833"/>
    </location>
</feature>
<organism evidence="7 8">
    <name type="scientific">Salinivirga cyanobacteriivorans</name>
    <dbReference type="NCBI Taxonomy" id="1307839"/>
    <lineage>
        <taxon>Bacteria</taxon>
        <taxon>Pseudomonadati</taxon>
        <taxon>Bacteroidota</taxon>
        <taxon>Bacteroidia</taxon>
        <taxon>Bacteroidales</taxon>
        <taxon>Salinivirgaceae</taxon>
        <taxon>Salinivirga</taxon>
    </lineage>
</organism>
<feature type="transmembrane region" description="Helical" evidence="3">
    <location>
        <begin position="746"/>
        <end position="765"/>
    </location>
</feature>
<proteinExistence type="predicted"/>
<evidence type="ECO:0000256" key="1">
    <source>
        <dbReference type="ARBA" id="ARBA00022553"/>
    </source>
</evidence>
<keyword evidence="4" id="KW-0732">Signal</keyword>
<keyword evidence="2" id="KW-0175">Coiled coil</keyword>
<evidence type="ECO:0000259" key="6">
    <source>
        <dbReference type="Pfam" id="PF07495"/>
    </source>
</evidence>
<evidence type="ECO:0000256" key="2">
    <source>
        <dbReference type="SAM" id="Coils"/>
    </source>
</evidence>
<keyword evidence="3" id="KW-1133">Transmembrane helix</keyword>
<gene>
    <name evidence="7" type="ORF">L21SP5_00924</name>
</gene>
<dbReference type="Pfam" id="PF07494">
    <property type="entry name" value="Reg_prop"/>
    <property type="match status" value="2"/>
</dbReference>
<keyword evidence="1" id="KW-0597">Phosphoprotein</keyword>
<feature type="domain" description="PPM-type phosphatase" evidence="5">
    <location>
        <begin position="884"/>
        <end position="1092"/>
    </location>
</feature>
<feature type="signal peptide" evidence="4">
    <location>
        <begin position="1"/>
        <end position="22"/>
    </location>
</feature>
<feature type="chain" id="PRO_5006599473" evidence="4">
    <location>
        <begin position="23"/>
        <end position="1093"/>
    </location>
</feature>
<dbReference type="SUPFAM" id="SSF63829">
    <property type="entry name" value="Calcium-dependent phosphotriesterase"/>
    <property type="match status" value="2"/>
</dbReference>
<dbReference type="KEGG" id="blq:L21SP5_00924"/>
<dbReference type="Gene3D" id="2.130.10.10">
    <property type="entry name" value="YVTN repeat-like/Quinoprotein amine dehydrogenase"/>
    <property type="match status" value="2"/>
</dbReference>
<reference evidence="7 8" key="1">
    <citation type="submission" date="2015-11" db="EMBL/GenBank/DDBJ databases">
        <title>Description and complete genome sequence of a novel strain predominating in hypersaline microbial mats and representing a new family of the Bacteriodetes phylum.</title>
        <authorList>
            <person name="Spring S."/>
            <person name="Bunk B."/>
            <person name="Sproer C."/>
            <person name="Klenk H.-P."/>
        </authorList>
    </citation>
    <scope>NUCLEOTIDE SEQUENCE [LARGE SCALE GENOMIC DNA]</scope>
    <source>
        <strain evidence="7 8">L21-Spi-D4</strain>
    </source>
</reference>
<dbReference type="EMBL" id="CP013118">
    <property type="protein sequence ID" value="ALO14591.1"/>
    <property type="molecule type" value="Genomic_DNA"/>
</dbReference>
<sequence length="1093" mass="125903" precursor="true">MIKSCLILKISILLLTVVNVSGQQYNFHHYNVENGFPQANADEIIQDHLGYIWITTQVGAVRFDGTDYHILNEENDLPNNLTSTLYSDSKNQLWIGTRKGLAVYNYDTVFVFGEKQGLVGNWVRHVWEDKYGKLWVMTDKGLCFKNDTVFECINLPIPDQTIQCHVQKDNHIILGTTSGLIRQTGDTTFEIIQPELRSYSIEDIEYDTTGSLWIATQKNGLYRITNNRIKKIQNQNTMNTSATRELLCDNNGVMWVGTEGNGMFRYDGKQFHQYSTRNGMFNSSVLELVQDKEGNIWIGGRNGIVVYNPTNPFTHYPRANMGNKETVFGMLLDSKHNYWFASYGGGLSKYDGEKWTYYTKKDGLGDNRLFSLLEDPKHNIWISTAGHGIVKFDGHKFEVFDSDNGFLNARVFKIIQDNDQNIWACTQFEGIAKYDGHKFRQYTTDDGLPDNSVMSAELDTSGNIWFGTIGNGIFIRKNDKFIVPQINTDNIPTYIRSIVRDSTGAIWLGTASMGACRLSKQKNGSYNLESFTTKHGLNSDNIYFLFCDDNDQIWAGTEKGINRITFDRQREIKQIYTYGKAEGFKGVETSINGAMMDHMGNLWFASIIGATKYEPGVEQQNNVEPQTHITGLKLFYQNTNWETFTDKTDVHQLPIGLKLAHNQNHLTFQFDALSFTNPDQVFYQYRLKGLDSKWSPKTHIKEAVYANIPPGDYTFMVKACNNDGLWNKQATKFSFEITPPFWQTTWFYIVASLTLVFLIIFYIHFRISQYKKAQQILEQKVEDRTKEIAQQKNEIQEKNEELNQRNEEIAAQRDEIEEQKNRIEDLFRDQTNSIKYARHIQKAILPNTTLFKEELKNHFIFFRPQSIVSGDFYYIAIHREWIIISAVDSTGHGVPGGFMSMLGMSFMNEIIYSMQDIQVDIVLNKLRKYIIRSLKQKGKPGEHKEGLEMALIAINKRTLECQYAGASSPLLLVRNNSKKPQNAEKVQTVEANTLYRFTPDNMPISIYPKMQPFRKHTFNLIKGDKLYLFTDGFIDQYGGQNIKKVSSKQFQQLILKTATLEMPEQKKQLITFYDKWKSNQLQIDDVLVLGLEI</sequence>
<dbReference type="InterPro" id="IPR015943">
    <property type="entry name" value="WD40/YVTN_repeat-like_dom_sf"/>
</dbReference>
<dbReference type="Gene3D" id="2.60.40.10">
    <property type="entry name" value="Immunoglobulins"/>
    <property type="match status" value="1"/>
</dbReference>
<dbReference type="InterPro" id="IPR001932">
    <property type="entry name" value="PPM-type_phosphatase-like_dom"/>
</dbReference>
<dbReference type="InterPro" id="IPR036457">
    <property type="entry name" value="PPM-type-like_dom_sf"/>
</dbReference>
<dbReference type="OrthoDB" id="1116352at2"/>
<dbReference type="InterPro" id="IPR013783">
    <property type="entry name" value="Ig-like_fold"/>
</dbReference>
<accession>A0A0S2HX39</accession>
<dbReference type="RefSeq" id="WP_057952127.1">
    <property type="nucleotide sequence ID" value="NZ_CP013118.1"/>
</dbReference>
<dbReference type="InterPro" id="IPR011110">
    <property type="entry name" value="Reg_prop"/>
</dbReference>
<dbReference type="STRING" id="1307839.L21SP5_00924"/>
<evidence type="ECO:0000313" key="7">
    <source>
        <dbReference type="EMBL" id="ALO14591.1"/>
    </source>
</evidence>
<evidence type="ECO:0000256" key="3">
    <source>
        <dbReference type="SAM" id="Phobius"/>
    </source>
</evidence>
<evidence type="ECO:0000256" key="4">
    <source>
        <dbReference type="SAM" id="SignalP"/>
    </source>
</evidence>
<keyword evidence="8" id="KW-1185">Reference proteome</keyword>
<name>A0A0S2HX39_9BACT</name>
<dbReference type="PANTHER" id="PTHR43547:SF2">
    <property type="entry name" value="HYBRID SIGNAL TRANSDUCTION HISTIDINE KINASE C"/>
    <property type="match status" value="1"/>
</dbReference>
<feature type="domain" description="Two component regulator three Y" evidence="6">
    <location>
        <begin position="675"/>
        <end position="737"/>
    </location>
</feature>
<dbReference type="PANTHER" id="PTHR43547">
    <property type="entry name" value="TWO-COMPONENT HISTIDINE KINASE"/>
    <property type="match status" value="1"/>
</dbReference>
<dbReference type="Proteomes" id="UP000064893">
    <property type="component" value="Chromosome"/>
</dbReference>
<keyword evidence="3" id="KW-0812">Transmembrane</keyword>
<evidence type="ECO:0000259" key="5">
    <source>
        <dbReference type="Pfam" id="PF07228"/>
    </source>
</evidence>
<evidence type="ECO:0000313" key="8">
    <source>
        <dbReference type="Proteomes" id="UP000064893"/>
    </source>
</evidence>
<dbReference type="InterPro" id="IPR011123">
    <property type="entry name" value="Y_Y_Y"/>
</dbReference>
<dbReference type="AlphaFoldDB" id="A0A0S2HX39"/>
<dbReference type="Gene3D" id="3.60.40.10">
    <property type="entry name" value="PPM-type phosphatase domain"/>
    <property type="match status" value="1"/>
</dbReference>
<protein>
    <submittedName>
        <fullName evidence="7">Response regulator containing a CheY-like receiver domain and a GGDEF domain protein</fullName>
    </submittedName>
</protein>
<dbReference type="Pfam" id="PF07495">
    <property type="entry name" value="Y_Y_Y"/>
    <property type="match status" value="1"/>
</dbReference>